<keyword evidence="2" id="KW-1185">Reference proteome</keyword>
<gene>
    <name evidence="1" type="ORF">HU758_013235</name>
</gene>
<reference evidence="1 2" key="1">
    <citation type="journal article" date="2020" name="Microorganisms">
        <title>Reliable Identification of Environmental Pseudomonas Isolates Using the rpoD Gene.</title>
        <authorList>
            <consortium name="The Broad Institute Genome Sequencing Platform"/>
            <person name="Girard L."/>
            <person name="Lood C."/>
            <person name="Rokni-Zadeh H."/>
            <person name="van Noort V."/>
            <person name="Lavigne R."/>
            <person name="De Mot R."/>
        </authorList>
    </citation>
    <scope>NUCLEOTIDE SEQUENCE [LARGE SCALE GENOMIC DNA]</scope>
    <source>
        <strain evidence="1 2">RW1P2</strain>
    </source>
</reference>
<sequence>MPGTEFSKRGLILAFEVCMLARTSLAAVIRAMRLARGLKVEDFASALEPRHLNNLENAKVSPSLETLQAVARVLGVRAASLLLLEESLRENWALQDLVKELGLEVEELSALGVIASSSSQLENGQLVKRSAGAQVLQDRLAAVLECKASGMTQGATARKLGLPTTTVHRYWHKAD</sequence>
<protein>
    <submittedName>
        <fullName evidence="1">Helix-turn-helix domain-containing protein</fullName>
    </submittedName>
</protein>
<proteinExistence type="predicted"/>
<evidence type="ECO:0000313" key="2">
    <source>
        <dbReference type="Proteomes" id="UP000624243"/>
    </source>
</evidence>
<organism evidence="1 2">
    <name type="scientific">Pseudomonas kurunegalensis</name>
    <dbReference type="NCBI Taxonomy" id="485880"/>
    <lineage>
        <taxon>Bacteria</taxon>
        <taxon>Pseudomonadati</taxon>
        <taxon>Pseudomonadota</taxon>
        <taxon>Gammaproteobacteria</taxon>
        <taxon>Pseudomonadales</taxon>
        <taxon>Pseudomonadaceae</taxon>
        <taxon>Pseudomonas</taxon>
    </lineage>
</organism>
<dbReference type="Proteomes" id="UP000624243">
    <property type="component" value="Unassembled WGS sequence"/>
</dbReference>
<accession>A0ACC5UP08</accession>
<comment type="caution">
    <text evidence="1">The sequence shown here is derived from an EMBL/GenBank/DDBJ whole genome shotgun (WGS) entry which is preliminary data.</text>
</comment>
<name>A0ACC5UP08_9PSED</name>
<dbReference type="EMBL" id="JABWSB020000007">
    <property type="protein sequence ID" value="MBV4516159.1"/>
    <property type="molecule type" value="Genomic_DNA"/>
</dbReference>
<evidence type="ECO:0000313" key="1">
    <source>
        <dbReference type="EMBL" id="MBV4516159.1"/>
    </source>
</evidence>